<dbReference type="InterPro" id="IPR008915">
    <property type="entry name" value="Peptidase_M50"/>
</dbReference>
<dbReference type="PROSITE" id="PS51371">
    <property type="entry name" value="CBS"/>
    <property type="match status" value="2"/>
</dbReference>
<dbReference type="GO" id="GO:0008233">
    <property type="term" value="F:peptidase activity"/>
    <property type="evidence" value="ECO:0007669"/>
    <property type="project" value="UniProtKB-KW"/>
</dbReference>
<dbReference type="RefSeq" id="WP_205381889.1">
    <property type="nucleotide sequence ID" value="NZ_JAFFZS010000003.1"/>
</dbReference>
<keyword evidence="6 14" id="KW-0479">Metal-binding</keyword>
<evidence type="ECO:0000256" key="11">
    <source>
        <dbReference type="ARBA" id="ARBA00023049"/>
    </source>
</evidence>
<keyword evidence="9 14" id="KW-0862">Zinc</keyword>
<dbReference type="GO" id="GO:0006508">
    <property type="term" value="P:proteolysis"/>
    <property type="evidence" value="ECO:0007669"/>
    <property type="project" value="UniProtKB-KW"/>
</dbReference>
<evidence type="ECO:0000256" key="4">
    <source>
        <dbReference type="ARBA" id="ARBA00022670"/>
    </source>
</evidence>
<evidence type="ECO:0000256" key="3">
    <source>
        <dbReference type="ARBA" id="ARBA00022475"/>
    </source>
</evidence>
<feature type="transmembrane region" description="Helical" evidence="14">
    <location>
        <begin position="12"/>
        <end position="35"/>
    </location>
</feature>
<name>A0ABS2VKP3_STRAS</name>
<feature type="domain" description="CBS" evidence="16">
    <location>
        <begin position="252"/>
        <end position="310"/>
    </location>
</feature>
<evidence type="ECO:0000256" key="8">
    <source>
        <dbReference type="ARBA" id="ARBA00022801"/>
    </source>
</evidence>
<evidence type="ECO:0000256" key="14">
    <source>
        <dbReference type="PIRNR" id="PIRNR006404"/>
    </source>
</evidence>
<proteinExistence type="inferred from homology"/>
<feature type="transmembrane region" description="Helical" evidence="14">
    <location>
        <begin position="109"/>
        <end position="131"/>
    </location>
</feature>
<evidence type="ECO:0000256" key="6">
    <source>
        <dbReference type="ARBA" id="ARBA00022723"/>
    </source>
</evidence>
<dbReference type="CDD" id="cd06164">
    <property type="entry name" value="S2P-M50_SpoIVFB_CBS"/>
    <property type="match status" value="1"/>
</dbReference>
<reference evidence="17 18" key="1">
    <citation type="submission" date="2021-02" db="EMBL/GenBank/DDBJ databases">
        <title>Whole genome sequencing of Streptomyces actuosus VRA1.</title>
        <authorList>
            <person name="Sen G."/>
            <person name="Sen A."/>
        </authorList>
    </citation>
    <scope>NUCLEOTIDE SEQUENCE [LARGE SCALE GENOMIC DNA]</scope>
    <source>
        <strain evidence="17 18">VRA1</strain>
    </source>
</reference>
<keyword evidence="5 14" id="KW-0812">Transmembrane</keyword>
<evidence type="ECO:0000313" key="17">
    <source>
        <dbReference type="EMBL" id="MBN0043667.1"/>
    </source>
</evidence>
<comment type="cofactor">
    <cofactor evidence="14">
        <name>Zn(2+)</name>
        <dbReference type="ChEBI" id="CHEBI:29105"/>
    </cofactor>
    <text evidence="14">Binds 1 zinc ion per subunit.</text>
</comment>
<comment type="caution">
    <text evidence="17">The sequence shown here is derived from an EMBL/GenBank/DDBJ whole genome shotgun (WGS) entry which is preliminary data.</text>
</comment>
<dbReference type="InterPro" id="IPR000644">
    <property type="entry name" value="CBS_dom"/>
</dbReference>
<dbReference type="PANTHER" id="PTHR39188:SF3">
    <property type="entry name" value="STAGE IV SPORULATION PROTEIN FB"/>
    <property type="match status" value="1"/>
</dbReference>
<gene>
    <name evidence="17" type="ORF">JS756_06015</name>
</gene>
<dbReference type="Pfam" id="PF02163">
    <property type="entry name" value="Peptidase_M50"/>
    <property type="match status" value="2"/>
</dbReference>
<evidence type="ECO:0000256" key="9">
    <source>
        <dbReference type="ARBA" id="ARBA00022833"/>
    </source>
</evidence>
<dbReference type="Gene3D" id="3.10.580.10">
    <property type="entry name" value="CBS-domain"/>
    <property type="match status" value="2"/>
</dbReference>
<keyword evidence="13 14" id="KW-0472">Membrane</keyword>
<evidence type="ECO:0000256" key="1">
    <source>
        <dbReference type="ARBA" id="ARBA00004651"/>
    </source>
</evidence>
<feature type="transmembrane region" description="Helical" evidence="14">
    <location>
        <begin position="143"/>
        <end position="167"/>
    </location>
</feature>
<dbReference type="SMART" id="SM00116">
    <property type="entry name" value="CBS"/>
    <property type="match status" value="2"/>
</dbReference>
<keyword evidence="8 14" id="KW-0378">Hydrolase</keyword>
<protein>
    <recommendedName>
        <fullName evidence="14">Zinc metalloprotease</fullName>
    </recommendedName>
</protein>
<keyword evidence="3 14" id="KW-1003">Cell membrane</keyword>
<evidence type="ECO:0000256" key="13">
    <source>
        <dbReference type="ARBA" id="ARBA00023136"/>
    </source>
</evidence>
<keyword evidence="4 14" id="KW-0645">Protease</keyword>
<comment type="subcellular location">
    <subcellularLocation>
        <location evidence="1 14">Cell membrane</location>
        <topology evidence="1 14">Multi-pass membrane protein</topology>
    </subcellularLocation>
</comment>
<dbReference type="EMBL" id="JAFFZS010000003">
    <property type="protein sequence ID" value="MBN0043667.1"/>
    <property type="molecule type" value="Genomic_DNA"/>
</dbReference>
<keyword evidence="12 15" id="KW-0129">CBS domain</keyword>
<feature type="transmembrane region" description="Helical" evidence="14">
    <location>
        <begin position="47"/>
        <end position="67"/>
    </location>
</feature>
<organism evidence="17 18">
    <name type="scientific">Streptomyces actuosus</name>
    <dbReference type="NCBI Taxonomy" id="1885"/>
    <lineage>
        <taxon>Bacteria</taxon>
        <taxon>Bacillati</taxon>
        <taxon>Actinomycetota</taxon>
        <taxon>Actinomycetes</taxon>
        <taxon>Kitasatosporales</taxon>
        <taxon>Streptomycetaceae</taxon>
        <taxon>Streptomyces</taxon>
    </lineage>
</organism>
<evidence type="ECO:0000313" key="18">
    <source>
        <dbReference type="Proteomes" id="UP000788262"/>
    </source>
</evidence>
<dbReference type="InterPro" id="IPR046342">
    <property type="entry name" value="CBS_dom_sf"/>
</dbReference>
<keyword evidence="18" id="KW-1185">Reference proteome</keyword>
<evidence type="ECO:0000256" key="7">
    <source>
        <dbReference type="ARBA" id="ARBA00022737"/>
    </source>
</evidence>
<dbReference type="SUPFAM" id="SSF54631">
    <property type="entry name" value="CBS-domain pair"/>
    <property type="match status" value="1"/>
</dbReference>
<dbReference type="Proteomes" id="UP000788262">
    <property type="component" value="Unassembled WGS sequence"/>
</dbReference>
<keyword evidence="7" id="KW-0677">Repeat</keyword>
<evidence type="ECO:0000259" key="16">
    <source>
        <dbReference type="PROSITE" id="PS51371"/>
    </source>
</evidence>
<evidence type="ECO:0000256" key="12">
    <source>
        <dbReference type="ARBA" id="ARBA00023122"/>
    </source>
</evidence>
<dbReference type="PANTHER" id="PTHR39188">
    <property type="entry name" value="MEMBRANE-ASSOCIATED ZINC METALLOPROTEASE M50B"/>
    <property type="match status" value="1"/>
</dbReference>
<keyword evidence="10 14" id="KW-1133">Transmembrane helix</keyword>
<dbReference type="PIRSF" id="PIRSF006404">
    <property type="entry name" value="UCP006404_Pept_M50_CBS"/>
    <property type="match status" value="1"/>
</dbReference>
<feature type="domain" description="CBS" evidence="16">
    <location>
        <begin position="317"/>
        <end position="375"/>
    </location>
</feature>
<comment type="similarity">
    <text evidence="2 14">Belongs to the peptidase M50B family.</text>
</comment>
<accession>A0ABS2VKP3</accession>
<keyword evidence="11 14" id="KW-0482">Metalloprotease</keyword>
<feature type="transmembrane region" description="Helical" evidence="14">
    <location>
        <begin position="188"/>
        <end position="210"/>
    </location>
</feature>
<dbReference type="Pfam" id="PF00571">
    <property type="entry name" value="CBS"/>
    <property type="match status" value="2"/>
</dbReference>
<sequence length="379" mass="39567">MKETLPLGRIAGIRVGLHWSVLVIIALVAGTLAVGRFPDAYPGHSAWAYWILALLAAVVFLGSLLAHELAHAVVARRNGVAVDDITLWMLGGVARLHSEARTPGAELRIAAVGPLTSAAIGGACAALALWLDALHASGLVVEAVAWLAAINIVLAVFNALPAAPLDGGRLLRAWLWRRTGDRMRATRGAAAAGRALGWFMIVTGFAAVLLAGDLSGLWAALIGWFLVATATAEERQAQLRGVLADLPVSRVMTRDPVTVPAAVTLASFLAEGPFGHYRHSAFPVVAPDGTVVGLITVPLVNRTPVEARSVTTVGAVMLPLADVITSGPDDPVVDLVPRLEASHARRALVLDGDRLVGIVTLADISRALSWLTAATRPGT</sequence>
<dbReference type="InterPro" id="IPR016483">
    <property type="entry name" value="UCP006404_Pept_M50_CBS"/>
</dbReference>
<evidence type="ECO:0000256" key="2">
    <source>
        <dbReference type="ARBA" id="ARBA00007931"/>
    </source>
</evidence>
<evidence type="ECO:0000256" key="15">
    <source>
        <dbReference type="PROSITE-ProRule" id="PRU00703"/>
    </source>
</evidence>
<evidence type="ECO:0000256" key="10">
    <source>
        <dbReference type="ARBA" id="ARBA00022989"/>
    </source>
</evidence>
<evidence type="ECO:0000256" key="5">
    <source>
        <dbReference type="ARBA" id="ARBA00022692"/>
    </source>
</evidence>